<dbReference type="GO" id="GO:0008757">
    <property type="term" value="F:S-adenosylmethionine-dependent methyltransferase activity"/>
    <property type="evidence" value="ECO:0007669"/>
    <property type="project" value="InterPro"/>
</dbReference>
<proteinExistence type="predicted"/>
<organism evidence="2">
    <name type="scientific">uncultured Frankineae bacterium</name>
    <dbReference type="NCBI Taxonomy" id="437475"/>
    <lineage>
        <taxon>Bacteria</taxon>
        <taxon>Bacillati</taxon>
        <taxon>Actinomycetota</taxon>
        <taxon>Actinomycetes</taxon>
        <taxon>Frankiales</taxon>
        <taxon>environmental samples</taxon>
    </lineage>
</organism>
<gene>
    <name evidence="2" type="ORF">AVDCRST_MAG16-699</name>
</gene>
<name>A0A6J4KZ26_9ACTN</name>
<evidence type="ECO:0000259" key="1">
    <source>
        <dbReference type="Pfam" id="PF08241"/>
    </source>
</evidence>
<keyword evidence="2" id="KW-0489">Methyltransferase</keyword>
<sequence>MLTVDFDRFPVGRGDRVLDMGCGGGRHAFALYRRGADVVALDLDEAELKDVAGMFAAMDEAGEAPAGARATAVRGSAYALPFEDGTFDRVVAAEVLEHLPQDEQAMAELFRVLRPGGLIAVTVPRWGPELVCWALSSAYHEVEGGHVRIYRGDELRRRLVRAGLTPVDRHHTHGLHAPYWWLKCAVGVDNADHPLVKAYHRLLVWDMMRRPWLTRGIEKALDPFVGKSLVVYLRKPEPARAAA</sequence>
<reference evidence="2" key="1">
    <citation type="submission" date="2020-02" db="EMBL/GenBank/DDBJ databases">
        <authorList>
            <person name="Meier V. D."/>
        </authorList>
    </citation>
    <scope>NUCLEOTIDE SEQUENCE</scope>
    <source>
        <strain evidence="2">AVDCRST_MAG16</strain>
    </source>
</reference>
<dbReference type="GO" id="GO:0032259">
    <property type="term" value="P:methylation"/>
    <property type="evidence" value="ECO:0007669"/>
    <property type="project" value="UniProtKB-KW"/>
</dbReference>
<dbReference type="Gene3D" id="3.40.50.150">
    <property type="entry name" value="Vaccinia Virus protein VP39"/>
    <property type="match status" value="1"/>
</dbReference>
<keyword evidence="2" id="KW-0808">Transferase</keyword>
<dbReference type="InterPro" id="IPR029063">
    <property type="entry name" value="SAM-dependent_MTases_sf"/>
</dbReference>
<dbReference type="SUPFAM" id="SSF53335">
    <property type="entry name" value="S-adenosyl-L-methionine-dependent methyltransferases"/>
    <property type="match status" value="1"/>
</dbReference>
<dbReference type="EMBL" id="CADCUE010000053">
    <property type="protein sequence ID" value="CAA9319318.1"/>
    <property type="molecule type" value="Genomic_DNA"/>
</dbReference>
<dbReference type="InterPro" id="IPR013216">
    <property type="entry name" value="Methyltransf_11"/>
</dbReference>
<feature type="domain" description="Methyltransferase type 11" evidence="1">
    <location>
        <begin position="18"/>
        <end position="120"/>
    </location>
</feature>
<dbReference type="CDD" id="cd02440">
    <property type="entry name" value="AdoMet_MTases"/>
    <property type="match status" value="1"/>
</dbReference>
<dbReference type="Pfam" id="PF08241">
    <property type="entry name" value="Methyltransf_11"/>
    <property type="match status" value="1"/>
</dbReference>
<protein>
    <submittedName>
        <fullName evidence="2">SAM-dependent methyltransferase</fullName>
    </submittedName>
</protein>
<evidence type="ECO:0000313" key="2">
    <source>
        <dbReference type="EMBL" id="CAA9319318.1"/>
    </source>
</evidence>
<accession>A0A6J4KZ26</accession>
<dbReference type="AlphaFoldDB" id="A0A6J4KZ26"/>
<dbReference type="PANTHER" id="PTHR43591">
    <property type="entry name" value="METHYLTRANSFERASE"/>
    <property type="match status" value="1"/>
</dbReference>